<comment type="caution">
    <text evidence="6">The sequence shown here is derived from an EMBL/GenBank/DDBJ whole genome shotgun (WGS) entry which is preliminary data.</text>
</comment>
<dbReference type="GO" id="GO:0022627">
    <property type="term" value="C:cytosolic small ribosomal subunit"/>
    <property type="evidence" value="ECO:0007669"/>
    <property type="project" value="TreeGrafter"/>
</dbReference>
<evidence type="ECO:0000256" key="3">
    <source>
        <dbReference type="ARBA" id="ARBA00023274"/>
    </source>
</evidence>
<comment type="similarity">
    <text evidence="1 4 5">Belongs to the bacterial ribosomal protein bS18 family.</text>
</comment>
<evidence type="ECO:0000256" key="5">
    <source>
        <dbReference type="RuleBase" id="RU003910"/>
    </source>
</evidence>
<evidence type="ECO:0000256" key="4">
    <source>
        <dbReference type="HAMAP-Rule" id="MF_00270"/>
    </source>
</evidence>
<keyword evidence="2 4" id="KW-0689">Ribosomal protein</keyword>
<dbReference type="SUPFAM" id="SSF46911">
    <property type="entry name" value="Ribosomal protein S18"/>
    <property type="match status" value="1"/>
</dbReference>
<dbReference type="EMBL" id="LCRB01000001">
    <property type="protein sequence ID" value="KKW27264.1"/>
    <property type="molecule type" value="Genomic_DNA"/>
</dbReference>
<dbReference type="AlphaFoldDB" id="A0A0G2A4U1"/>
<dbReference type="GO" id="GO:0006412">
    <property type="term" value="P:translation"/>
    <property type="evidence" value="ECO:0007669"/>
    <property type="project" value="UniProtKB-UniRule"/>
</dbReference>
<comment type="function">
    <text evidence="4">Binds as a heterodimer with protein bS6 to the central domain of the 16S rRNA, where it helps stabilize the platform of the 30S subunit.</text>
</comment>
<protein>
    <recommendedName>
        <fullName evidence="4">Small ribosomal subunit protein bS18</fullName>
    </recommendedName>
</protein>
<dbReference type="InterPro" id="IPR001648">
    <property type="entry name" value="Ribosomal_bS18"/>
</dbReference>
<organism evidence="6 7">
    <name type="scientific">candidate division Kazan bacterium GW2011_GWB1_52_7</name>
    <dbReference type="NCBI Taxonomy" id="1620414"/>
    <lineage>
        <taxon>Bacteria</taxon>
        <taxon>Bacteria division Kazan-3B-28</taxon>
    </lineage>
</organism>
<dbReference type="HAMAP" id="MF_00270">
    <property type="entry name" value="Ribosomal_bS18"/>
    <property type="match status" value="1"/>
</dbReference>
<dbReference type="InterPro" id="IPR036870">
    <property type="entry name" value="Ribosomal_bS18_sf"/>
</dbReference>
<keyword evidence="4" id="KW-0694">RNA-binding</keyword>
<keyword evidence="3 4" id="KW-0687">Ribonucleoprotein</keyword>
<name>A0A0G2A4U1_UNCK3</name>
<dbReference type="GO" id="GO:0070181">
    <property type="term" value="F:small ribosomal subunit rRNA binding"/>
    <property type="evidence" value="ECO:0007669"/>
    <property type="project" value="TreeGrafter"/>
</dbReference>
<proteinExistence type="inferred from homology"/>
<evidence type="ECO:0000256" key="2">
    <source>
        <dbReference type="ARBA" id="ARBA00022980"/>
    </source>
</evidence>
<dbReference type="GO" id="GO:0003735">
    <property type="term" value="F:structural constituent of ribosome"/>
    <property type="evidence" value="ECO:0007669"/>
    <property type="project" value="InterPro"/>
</dbReference>
<dbReference type="PANTHER" id="PTHR13479:SF40">
    <property type="entry name" value="SMALL RIBOSOMAL SUBUNIT PROTEIN BS18M"/>
    <property type="match status" value="1"/>
</dbReference>
<reference evidence="6 7" key="1">
    <citation type="journal article" date="2015" name="Nature">
        <title>rRNA introns, odd ribosomes, and small enigmatic genomes across a large radiation of phyla.</title>
        <authorList>
            <person name="Brown C.T."/>
            <person name="Hug L.A."/>
            <person name="Thomas B.C."/>
            <person name="Sharon I."/>
            <person name="Castelle C.J."/>
            <person name="Singh A."/>
            <person name="Wilkins M.J."/>
            <person name="Williams K.H."/>
            <person name="Banfield J.F."/>
        </authorList>
    </citation>
    <scope>NUCLEOTIDE SEQUENCE [LARGE SCALE GENOMIC DNA]</scope>
</reference>
<gene>
    <name evidence="4" type="primary">rpsR</name>
    <name evidence="6" type="ORF">VF00_C0001G0199</name>
</gene>
<sequence>MPKFKRAVSKRPRTLRSLLTSKKSCYFCSEGIEHIDYKNVRVLRKFVSRFMKIEPQRRTGACAHHQRELTTALKRARQLALLPFTLH</sequence>
<dbReference type="Pfam" id="PF01084">
    <property type="entry name" value="Ribosomal_S18"/>
    <property type="match status" value="1"/>
</dbReference>
<dbReference type="NCBIfam" id="TIGR00165">
    <property type="entry name" value="S18"/>
    <property type="match status" value="1"/>
</dbReference>
<dbReference type="PRINTS" id="PR00974">
    <property type="entry name" value="RIBOSOMALS18"/>
</dbReference>
<evidence type="ECO:0000256" key="1">
    <source>
        <dbReference type="ARBA" id="ARBA00005589"/>
    </source>
</evidence>
<evidence type="ECO:0000313" key="6">
    <source>
        <dbReference type="EMBL" id="KKW27264.1"/>
    </source>
</evidence>
<dbReference type="PANTHER" id="PTHR13479">
    <property type="entry name" value="30S RIBOSOMAL PROTEIN S18"/>
    <property type="match status" value="1"/>
</dbReference>
<accession>A0A0G2A4U1</accession>
<dbReference type="Proteomes" id="UP000034913">
    <property type="component" value="Unassembled WGS sequence"/>
</dbReference>
<dbReference type="Gene3D" id="4.10.640.10">
    <property type="entry name" value="Ribosomal protein S18"/>
    <property type="match status" value="1"/>
</dbReference>
<keyword evidence="4" id="KW-0699">rRNA-binding</keyword>
<evidence type="ECO:0000313" key="7">
    <source>
        <dbReference type="Proteomes" id="UP000034913"/>
    </source>
</evidence>
<comment type="subunit">
    <text evidence="4">Part of the 30S ribosomal subunit. Forms a tight heterodimer with protein bS6.</text>
</comment>